<keyword evidence="2" id="KW-0472">Membrane</keyword>
<dbReference type="InterPro" id="IPR045307">
    <property type="entry name" value="ADCK1_dom"/>
</dbReference>
<evidence type="ECO:0000256" key="2">
    <source>
        <dbReference type="SAM" id="Phobius"/>
    </source>
</evidence>
<dbReference type="CDD" id="cd13969">
    <property type="entry name" value="ADCK1-like"/>
    <property type="match status" value="1"/>
</dbReference>
<keyword evidence="2" id="KW-0812">Transmembrane</keyword>
<evidence type="ECO:0000313" key="5">
    <source>
        <dbReference type="Proteomes" id="UP001372834"/>
    </source>
</evidence>
<comment type="similarity">
    <text evidence="1">Belongs to the protein kinase superfamily. ADCK protein kinase family.</text>
</comment>
<dbReference type="AlphaFoldDB" id="A0AAN8PDE5"/>
<organism evidence="4 5">
    <name type="scientific">Polyplax serrata</name>
    <name type="common">Common mouse louse</name>
    <dbReference type="NCBI Taxonomy" id="468196"/>
    <lineage>
        <taxon>Eukaryota</taxon>
        <taxon>Metazoa</taxon>
        <taxon>Ecdysozoa</taxon>
        <taxon>Arthropoda</taxon>
        <taxon>Hexapoda</taxon>
        <taxon>Insecta</taxon>
        <taxon>Pterygota</taxon>
        <taxon>Neoptera</taxon>
        <taxon>Paraneoptera</taxon>
        <taxon>Psocodea</taxon>
        <taxon>Troctomorpha</taxon>
        <taxon>Phthiraptera</taxon>
        <taxon>Anoplura</taxon>
        <taxon>Polyplacidae</taxon>
        <taxon>Polyplax</taxon>
    </lineage>
</organism>
<evidence type="ECO:0000256" key="1">
    <source>
        <dbReference type="ARBA" id="ARBA00009670"/>
    </source>
</evidence>
<evidence type="ECO:0000259" key="3">
    <source>
        <dbReference type="Pfam" id="PF03109"/>
    </source>
</evidence>
<dbReference type="InterPro" id="IPR004147">
    <property type="entry name" value="ABC1_dom"/>
</dbReference>
<protein>
    <recommendedName>
        <fullName evidence="3">ABC1 atypical kinase-like domain-containing protein</fullName>
    </recommendedName>
</protein>
<dbReference type="Proteomes" id="UP001372834">
    <property type="component" value="Unassembled WGS sequence"/>
</dbReference>
<feature type="domain" description="ABC1 atypical kinase-like" evidence="3">
    <location>
        <begin position="165"/>
        <end position="411"/>
    </location>
</feature>
<dbReference type="PANTHER" id="PTHR43173:SF28">
    <property type="entry name" value="AARF DOMAIN CONTAINING KINASE 5"/>
    <property type="match status" value="1"/>
</dbReference>
<dbReference type="Pfam" id="PF03109">
    <property type="entry name" value="ABC1"/>
    <property type="match status" value="1"/>
</dbReference>
<accession>A0AAN8PDE5</accession>
<dbReference type="PANTHER" id="PTHR43173">
    <property type="entry name" value="ABC1 FAMILY PROTEIN"/>
    <property type="match status" value="1"/>
</dbReference>
<comment type="caution">
    <text evidence="4">The sequence shown here is derived from an EMBL/GenBank/DDBJ whole genome shotgun (WGS) entry which is preliminary data.</text>
</comment>
<name>A0AAN8PDE5_POLSC</name>
<dbReference type="InterPro" id="IPR011009">
    <property type="entry name" value="Kinase-like_dom_sf"/>
</dbReference>
<evidence type="ECO:0000313" key="4">
    <source>
        <dbReference type="EMBL" id="KAK6629008.1"/>
    </source>
</evidence>
<dbReference type="SUPFAM" id="SSF56112">
    <property type="entry name" value="Protein kinase-like (PK-like)"/>
    <property type="match status" value="1"/>
</dbReference>
<feature type="transmembrane region" description="Helical" evidence="2">
    <location>
        <begin position="50"/>
        <end position="68"/>
    </location>
</feature>
<reference evidence="4 5" key="1">
    <citation type="submission" date="2023-10" db="EMBL/GenBank/DDBJ databases">
        <title>Genomes of two closely related lineages of the louse Polyplax serrata with different host specificities.</title>
        <authorList>
            <person name="Martinu J."/>
            <person name="Tarabai H."/>
            <person name="Stefka J."/>
            <person name="Hypsa V."/>
        </authorList>
    </citation>
    <scope>NUCLEOTIDE SEQUENCE [LARGE SCALE GENOMIC DNA]</scope>
    <source>
        <strain evidence="4">HR10_N</strain>
    </source>
</reference>
<dbReference type="InterPro" id="IPR051130">
    <property type="entry name" value="Mito_struct-func_regulator"/>
</dbReference>
<proteinExistence type="inferred from homology"/>
<keyword evidence="2" id="KW-1133">Transmembrane helix</keyword>
<gene>
    <name evidence="4" type="ORF">RUM43_002825</name>
</gene>
<dbReference type="EMBL" id="JAWJWE010000036">
    <property type="protein sequence ID" value="KAK6629008.1"/>
    <property type="molecule type" value="Genomic_DNA"/>
</dbReference>
<sequence length="570" mass="65886">MANCRLSYTYRRIFAPKQIHVRNVQKTFTTNSAGNQVNNSSKKFYLNKRAGVALSCTGVCGVLYYVSLSDAERRKLRVSVGGIGRFFRSLNIGLYITLDYWWSLRGLVEDSDEYNAKIKQVHQRSAEAIRDGCLKNGGLYIKLGQGLVSLNHILPVEYLNTLKHLQDKCLTRKKDEVAKLFMEEFGKLHTEIFKEFDDTPIAAASLAQVFKGKTQEGDEVAIKVQYIDLRDRFIGDVATIQFLLKVAAFVHPNFDFQWVLTELKETLEQELDFINEGKNSEKCSSQLSKFKFVYVPKVYWNLSSERVLTTEFIHGTKVNDLESLKKQGLSLADIDRKLFDAFNEQIFHTGFIHADPHPGNVLIRKCERSNKAEVVLLDHGLYQVLQSNERKNLCYLWKSIVLHDEPGMHKYSTALGVEDPYLFAEILMQRPLKLHKYHLKLSLSEEDMRYMTYMAKKRFDRIILALRQMPKNMLLVIRNINTIRAIAKDHGDPVDRFTVMARSATRGAFVDKDAGILCKLKGLKQRITFEIHLWTDYLKLITYRTCYRLLLYFEKAPDLSKIAEEMQLQV</sequence>